<feature type="domain" description="D-alanyl-D-alanine carboxypeptidase-like core" evidence="3">
    <location>
        <begin position="203"/>
        <end position="310"/>
    </location>
</feature>
<dbReference type="RefSeq" id="WP_344099567.1">
    <property type="nucleotide sequence ID" value="NZ_BAAANL010000001.1"/>
</dbReference>
<feature type="transmembrane region" description="Helical" evidence="2">
    <location>
        <begin position="45"/>
        <end position="65"/>
    </location>
</feature>
<feature type="compositionally biased region" description="Basic and acidic residues" evidence="1">
    <location>
        <begin position="101"/>
        <end position="111"/>
    </location>
</feature>
<dbReference type="InterPro" id="IPR009045">
    <property type="entry name" value="Zn_M74/Hedgehog-like"/>
</dbReference>
<dbReference type="InterPro" id="IPR003709">
    <property type="entry name" value="VanY-like_core_dom"/>
</dbReference>
<dbReference type="EMBL" id="BAAANL010000001">
    <property type="protein sequence ID" value="GAA1853100.1"/>
    <property type="molecule type" value="Genomic_DNA"/>
</dbReference>
<feature type="compositionally biased region" description="Acidic residues" evidence="1">
    <location>
        <begin position="112"/>
        <end position="123"/>
    </location>
</feature>
<dbReference type="CDD" id="cd14814">
    <property type="entry name" value="Peptidase_M15"/>
    <property type="match status" value="1"/>
</dbReference>
<accession>A0ABN2N851</accession>
<dbReference type="Pfam" id="PF02557">
    <property type="entry name" value="VanY"/>
    <property type="match status" value="1"/>
</dbReference>
<sequence>MNQSEIWPPVTGSDQQSRIDPFAGLGPASARRERRRRRAARRGQMVAVVVTGSVALVAGGSYALFQSGGSGDDGAPAGVAAPALSPSPAGPGTPLRQAADPLRKPPEKAPADDEPTVPAEDEAATAGAAGAEAQATAGSDAAAASSDTSPAAEPDTSGEQDTPEPTADEPAIGTCPHPDQVWTPENGHLSAGKLAALPFAPGHAVRADVVDGLVALNAAYRAAFGVNLTINSSYRSYEDQAALYDPSSPTAAPPGCSNHGTGLAVDIGGGVEAFGSAQYDWLTAHAEGHGWVHPPFAEPGGRNPEPWHWQSTLAPNSY</sequence>
<dbReference type="PANTHER" id="PTHR34385:SF1">
    <property type="entry name" value="PEPTIDOGLYCAN L-ALANYL-D-GLUTAMATE ENDOPEPTIDASE CWLK"/>
    <property type="match status" value="1"/>
</dbReference>
<evidence type="ECO:0000256" key="1">
    <source>
        <dbReference type="SAM" id="MobiDB-lite"/>
    </source>
</evidence>
<dbReference type="InterPro" id="IPR052179">
    <property type="entry name" value="DD-CPase-like"/>
</dbReference>
<dbReference type="Proteomes" id="UP001501094">
    <property type="component" value="Unassembled WGS sequence"/>
</dbReference>
<feature type="compositionally biased region" description="Low complexity" evidence="1">
    <location>
        <begin position="73"/>
        <end position="94"/>
    </location>
</feature>
<proteinExistence type="predicted"/>
<keyword evidence="2" id="KW-0812">Transmembrane</keyword>
<keyword evidence="2" id="KW-1133">Transmembrane helix</keyword>
<name>A0ABN2N851_9MICO</name>
<feature type="compositionally biased region" description="Low complexity" evidence="1">
    <location>
        <begin position="124"/>
        <end position="155"/>
    </location>
</feature>
<reference evidence="4 5" key="1">
    <citation type="journal article" date="2019" name="Int. J. Syst. Evol. Microbiol.">
        <title>The Global Catalogue of Microorganisms (GCM) 10K type strain sequencing project: providing services to taxonomists for standard genome sequencing and annotation.</title>
        <authorList>
            <consortium name="The Broad Institute Genomics Platform"/>
            <consortium name="The Broad Institute Genome Sequencing Center for Infectious Disease"/>
            <person name="Wu L."/>
            <person name="Ma J."/>
        </authorList>
    </citation>
    <scope>NUCLEOTIDE SEQUENCE [LARGE SCALE GENOMIC DNA]</scope>
    <source>
        <strain evidence="4 5">JCM 14326</strain>
    </source>
</reference>
<comment type="caution">
    <text evidence="4">The sequence shown here is derived from an EMBL/GenBank/DDBJ whole genome shotgun (WGS) entry which is preliminary data.</text>
</comment>
<feature type="region of interest" description="Disordered" evidence="1">
    <location>
        <begin position="1"/>
        <end position="44"/>
    </location>
</feature>
<gene>
    <name evidence="4" type="ORF">GCM10009751_07170</name>
</gene>
<feature type="region of interest" description="Disordered" evidence="1">
    <location>
        <begin position="63"/>
        <end position="178"/>
    </location>
</feature>
<keyword evidence="5" id="KW-1185">Reference proteome</keyword>
<evidence type="ECO:0000256" key="2">
    <source>
        <dbReference type="SAM" id="Phobius"/>
    </source>
</evidence>
<dbReference type="Gene3D" id="3.30.1380.10">
    <property type="match status" value="1"/>
</dbReference>
<evidence type="ECO:0000313" key="5">
    <source>
        <dbReference type="Proteomes" id="UP001501094"/>
    </source>
</evidence>
<evidence type="ECO:0000259" key="3">
    <source>
        <dbReference type="Pfam" id="PF02557"/>
    </source>
</evidence>
<dbReference type="PANTHER" id="PTHR34385">
    <property type="entry name" value="D-ALANYL-D-ALANINE CARBOXYPEPTIDASE"/>
    <property type="match status" value="1"/>
</dbReference>
<protein>
    <recommendedName>
        <fullName evidence="3">D-alanyl-D-alanine carboxypeptidase-like core domain-containing protein</fullName>
    </recommendedName>
</protein>
<dbReference type="SUPFAM" id="SSF55166">
    <property type="entry name" value="Hedgehog/DD-peptidase"/>
    <property type="match status" value="1"/>
</dbReference>
<feature type="compositionally biased region" description="Basic residues" evidence="1">
    <location>
        <begin position="32"/>
        <end position="41"/>
    </location>
</feature>
<evidence type="ECO:0000313" key="4">
    <source>
        <dbReference type="EMBL" id="GAA1853100.1"/>
    </source>
</evidence>
<keyword evidence="2" id="KW-0472">Membrane</keyword>
<organism evidence="4 5">
    <name type="scientific">Myceligenerans crystallogenes</name>
    <dbReference type="NCBI Taxonomy" id="316335"/>
    <lineage>
        <taxon>Bacteria</taxon>
        <taxon>Bacillati</taxon>
        <taxon>Actinomycetota</taxon>
        <taxon>Actinomycetes</taxon>
        <taxon>Micrococcales</taxon>
        <taxon>Promicromonosporaceae</taxon>
        <taxon>Myceligenerans</taxon>
    </lineage>
</organism>